<feature type="region of interest" description="Disordered" evidence="2">
    <location>
        <begin position="315"/>
        <end position="356"/>
    </location>
</feature>
<feature type="compositionally biased region" description="Acidic residues" evidence="2">
    <location>
        <begin position="591"/>
        <end position="620"/>
    </location>
</feature>
<dbReference type="STRING" id="100787.A0A0G4N5G5"/>
<feature type="region of interest" description="Disordered" evidence="2">
    <location>
        <begin position="582"/>
        <end position="620"/>
    </location>
</feature>
<evidence type="ECO:0008006" key="5">
    <source>
        <dbReference type="Google" id="ProtNLM"/>
    </source>
</evidence>
<dbReference type="Pfam" id="PF05327">
    <property type="entry name" value="RRN3"/>
    <property type="match status" value="2"/>
</dbReference>
<evidence type="ECO:0000313" key="3">
    <source>
        <dbReference type="EMBL" id="CRK41712.1"/>
    </source>
</evidence>
<protein>
    <recommendedName>
        <fullName evidence="5">RNA polymerase I-specific transcription initiation factor RRN3</fullName>
    </recommendedName>
</protein>
<name>A0A0G4N5G5_VERLO</name>
<dbReference type="GO" id="GO:0001181">
    <property type="term" value="F:RNA polymerase I general transcription initiation factor activity"/>
    <property type="evidence" value="ECO:0007669"/>
    <property type="project" value="InterPro"/>
</dbReference>
<proteinExistence type="inferred from homology"/>
<dbReference type="EMBL" id="CVQH01027083">
    <property type="protein sequence ID" value="CRK41712.1"/>
    <property type="molecule type" value="Genomic_DNA"/>
</dbReference>
<gene>
    <name evidence="3" type="ORF">BN1708_008538</name>
</gene>
<evidence type="ECO:0000256" key="2">
    <source>
        <dbReference type="SAM" id="MobiDB-lite"/>
    </source>
</evidence>
<dbReference type="InterPro" id="IPR007991">
    <property type="entry name" value="RNA_pol_I_trans_ini_fac_RRN3"/>
</dbReference>
<dbReference type="Proteomes" id="UP000044602">
    <property type="component" value="Unassembled WGS sequence"/>
</dbReference>
<evidence type="ECO:0000313" key="4">
    <source>
        <dbReference type="Proteomes" id="UP000044602"/>
    </source>
</evidence>
<evidence type="ECO:0000256" key="1">
    <source>
        <dbReference type="ARBA" id="ARBA00010098"/>
    </source>
</evidence>
<comment type="similarity">
    <text evidence="1">Belongs to the RRN3 family.</text>
</comment>
<dbReference type="GO" id="GO:0006361">
    <property type="term" value="P:transcription initiation at RNA polymerase I promoter"/>
    <property type="evidence" value="ECO:0007669"/>
    <property type="project" value="InterPro"/>
</dbReference>
<organism evidence="3 4">
    <name type="scientific">Verticillium longisporum</name>
    <name type="common">Verticillium dahliae var. longisporum</name>
    <dbReference type="NCBI Taxonomy" id="100787"/>
    <lineage>
        <taxon>Eukaryota</taxon>
        <taxon>Fungi</taxon>
        <taxon>Dikarya</taxon>
        <taxon>Ascomycota</taxon>
        <taxon>Pezizomycotina</taxon>
        <taxon>Sordariomycetes</taxon>
        <taxon>Hypocreomycetidae</taxon>
        <taxon>Glomerellales</taxon>
        <taxon>Plectosphaerellaceae</taxon>
        <taxon>Verticillium</taxon>
    </lineage>
</organism>
<feature type="region of interest" description="Disordered" evidence="2">
    <location>
        <begin position="1"/>
        <end position="55"/>
    </location>
</feature>
<keyword evidence="4" id="KW-1185">Reference proteome</keyword>
<reference evidence="3 4" key="1">
    <citation type="submission" date="2015-05" db="EMBL/GenBank/DDBJ databases">
        <authorList>
            <person name="Wang D.B."/>
            <person name="Wang M."/>
        </authorList>
    </citation>
    <scope>NUCLEOTIDE SEQUENCE [LARGE SCALE GENOMIC DNA]</scope>
    <source>
        <strain evidence="3">VL1</strain>
    </source>
</reference>
<accession>A0A0G4N5G5</accession>
<feature type="compositionally biased region" description="Acidic residues" evidence="2">
    <location>
        <begin position="321"/>
        <end position="350"/>
    </location>
</feature>
<dbReference type="PANTHER" id="PTHR12790">
    <property type="entry name" value="TRANSCRIPTION INITIATION FACTOR IA RRN3"/>
    <property type="match status" value="1"/>
</dbReference>
<dbReference type="PANTHER" id="PTHR12790:SF0">
    <property type="entry name" value="RNA POLYMERASE I-SPECIFIC TRANSCRIPTION INITIATION FACTOR RRN3-RELATED"/>
    <property type="match status" value="1"/>
</dbReference>
<sequence>MRPFTSIARQRAGAPSTSATPTKGILRPPSILGRRKSEHAGLDSDLADPPSSPTKRRKVFIDELNNKVIEFGDRSLDEVNMEVRKALEEHLMGEDSDYDNLKEIFANDKRKSPSDLGSDSVVKPQELKLYILALTNCVPLLKNRACNGLVRNVLQVSWLGRDENFYKVYLQLMAALVSAQGSYLSIVLSTMMEKFSHSSSADWSIPEYPSVTREAMRERLHGALRYLLKMFPAATPVLRTLISAKFPFADDPQRAHVAYVKNLLALKEYATELDLDIVDLILQRLVAIDVQMQVDLEDLDDELTASVAYALGKSSNTGSWEGDEMDPGEDKDDDDDDDESVDSDDSDVDDQEAKARTVKSNVEKLDAILDTLFEYYTPHFADPDSDDAYYEYALLVQSFGKFVLPTYKSRHTQFLLFHFGQLSERLRDTFVGSLMHIFTEQNRPAFDLVVSVPEHVDPEDASSYLGHELEWIHGLREELASHVYCRMNPLKICSPAIVDEFATLAHKLGLMYIFPRLAENQRLRLSQFVSDTYGNGGALRDTGGAQGEEAHQLDPYFPFDPYQLPVSKRWVHGDYVQYEAVPGLNMTAENDSSDEDDEDDEPDTDVDEDTATASENEDED</sequence>
<dbReference type="GO" id="GO:0001042">
    <property type="term" value="F:RNA polymerase I core binding"/>
    <property type="evidence" value="ECO:0007669"/>
    <property type="project" value="TreeGrafter"/>
</dbReference>
<dbReference type="AlphaFoldDB" id="A0A0G4N5G5"/>
<dbReference type="GO" id="GO:0005634">
    <property type="term" value="C:nucleus"/>
    <property type="evidence" value="ECO:0007669"/>
    <property type="project" value="TreeGrafter"/>
</dbReference>